<comment type="caution">
    <text evidence="1">The sequence shown here is derived from an EMBL/GenBank/DDBJ whole genome shotgun (WGS) entry which is preliminary data.</text>
</comment>
<accession>T0YJY8</accession>
<dbReference type="SUPFAM" id="SSF52096">
    <property type="entry name" value="ClpP/crotonase"/>
    <property type="match status" value="1"/>
</dbReference>
<sequence>TNGHLSRALWDASGATARHRLIKQIERLTRRRLITYVSSFTQEGMIVPDDQTPVVDLLSDARPEEPIDLLINSPGGLPDATETLIRNAFRATNRPFRVIVASSAKSAATLLALGADEIVMGFTSQLGPIDPQVWSPRAGMMLPARAVLQAYKSLTQPAQLSPGA</sequence>
<keyword evidence="1" id="KW-0378">Hydrolase</keyword>
<dbReference type="PANTHER" id="PTHR35984">
    <property type="entry name" value="PERIPLASMIC SERINE PROTEASE"/>
    <property type="match status" value="1"/>
</dbReference>
<dbReference type="GO" id="GO:0016020">
    <property type="term" value="C:membrane"/>
    <property type="evidence" value="ECO:0007669"/>
    <property type="project" value="InterPro"/>
</dbReference>
<evidence type="ECO:0000313" key="1">
    <source>
        <dbReference type="EMBL" id="EQD35761.1"/>
    </source>
</evidence>
<feature type="non-terminal residue" evidence="1">
    <location>
        <position position="1"/>
    </location>
</feature>
<organism evidence="1">
    <name type="scientific">mine drainage metagenome</name>
    <dbReference type="NCBI Taxonomy" id="410659"/>
    <lineage>
        <taxon>unclassified sequences</taxon>
        <taxon>metagenomes</taxon>
        <taxon>ecological metagenomes</taxon>
    </lineage>
</organism>
<reference evidence="1" key="2">
    <citation type="journal article" date="2014" name="ISME J.">
        <title>Microbial stratification in low pH oxic and suboxic macroscopic growths along an acid mine drainage.</title>
        <authorList>
            <person name="Mendez-Garcia C."/>
            <person name="Mesa V."/>
            <person name="Sprenger R.R."/>
            <person name="Richter M."/>
            <person name="Diez M.S."/>
            <person name="Solano J."/>
            <person name="Bargiela R."/>
            <person name="Golyshina O.V."/>
            <person name="Manteca A."/>
            <person name="Ramos J.L."/>
            <person name="Gallego J.R."/>
            <person name="Llorente I."/>
            <person name="Martins Dos Santos V.A."/>
            <person name="Jensen O.N."/>
            <person name="Pelaez A.I."/>
            <person name="Sanchez J."/>
            <person name="Ferrer M."/>
        </authorList>
    </citation>
    <scope>NUCLEOTIDE SEQUENCE</scope>
</reference>
<proteinExistence type="predicted"/>
<dbReference type="InterPro" id="IPR029045">
    <property type="entry name" value="ClpP/crotonase-like_dom_sf"/>
</dbReference>
<keyword evidence="1" id="KW-0645">Protease</keyword>
<feature type="non-terminal residue" evidence="1">
    <location>
        <position position="164"/>
    </location>
</feature>
<dbReference type="InterPro" id="IPR002825">
    <property type="entry name" value="Pept_S49_ser-pept_pro"/>
</dbReference>
<dbReference type="PANTHER" id="PTHR35984:SF1">
    <property type="entry name" value="PERIPLASMIC SERINE PROTEASE"/>
    <property type="match status" value="1"/>
</dbReference>
<dbReference type="GO" id="GO:0008233">
    <property type="term" value="F:peptidase activity"/>
    <property type="evidence" value="ECO:0007669"/>
    <property type="project" value="UniProtKB-KW"/>
</dbReference>
<dbReference type="GO" id="GO:0006508">
    <property type="term" value="P:proteolysis"/>
    <property type="evidence" value="ECO:0007669"/>
    <property type="project" value="UniProtKB-KW"/>
</dbReference>
<reference evidence="1" key="1">
    <citation type="submission" date="2013-08" db="EMBL/GenBank/DDBJ databases">
        <authorList>
            <person name="Mendez C."/>
            <person name="Richter M."/>
            <person name="Ferrer M."/>
            <person name="Sanchez J."/>
        </authorList>
    </citation>
    <scope>NUCLEOTIDE SEQUENCE</scope>
</reference>
<name>T0YJY8_9ZZZZ</name>
<protein>
    <submittedName>
        <fullName evidence="1">Periplasmic serine protease</fullName>
    </submittedName>
</protein>
<dbReference type="Gene3D" id="3.90.226.10">
    <property type="entry name" value="2-enoyl-CoA Hydratase, Chain A, domain 1"/>
    <property type="match status" value="1"/>
</dbReference>
<dbReference type="EMBL" id="AUZX01013361">
    <property type="protein sequence ID" value="EQD35761.1"/>
    <property type="molecule type" value="Genomic_DNA"/>
</dbReference>
<dbReference type="Pfam" id="PF01972">
    <property type="entry name" value="SDH_protease"/>
    <property type="match status" value="1"/>
</dbReference>
<gene>
    <name evidence="1" type="ORF">B1A_18130</name>
</gene>
<dbReference type="AlphaFoldDB" id="T0YJY8"/>